<dbReference type="EMBL" id="JAVDTS010000001">
    <property type="protein sequence ID" value="MDR6835556.1"/>
    <property type="molecule type" value="Genomic_DNA"/>
</dbReference>
<protein>
    <submittedName>
        <fullName evidence="2">Uncharacterized protein</fullName>
    </submittedName>
</protein>
<evidence type="ECO:0000313" key="4">
    <source>
        <dbReference type="Proteomes" id="UP001249076"/>
    </source>
</evidence>
<comment type="caution">
    <text evidence="2">The sequence shown here is derived from an EMBL/GenBank/DDBJ whole genome shotgun (WGS) entry which is preliminary data.</text>
</comment>
<evidence type="ECO:0000256" key="1">
    <source>
        <dbReference type="SAM" id="MobiDB-lite"/>
    </source>
</evidence>
<accession>A0AAJ2BS17</accession>
<dbReference type="AlphaFoldDB" id="A0AAJ2BS17"/>
<feature type="region of interest" description="Disordered" evidence="1">
    <location>
        <begin position="153"/>
        <end position="179"/>
    </location>
</feature>
<proteinExistence type="predicted"/>
<evidence type="ECO:0000313" key="2">
    <source>
        <dbReference type="EMBL" id="MDR6765118.1"/>
    </source>
</evidence>
<dbReference type="Proteomes" id="UP001253458">
    <property type="component" value="Unassembled WGS sequence"/>
</dbReference>
<name>A0AAJ2BS17_ACIDE</name>
<organism evidence="2 5">
    <name type="scientific">Acidovorax delafieldii</name>
    <name type="common">Pseudomonas delafieldii</name>
    <dbReference type="NCBI Taxonomy" id="47920"/>
    <lineage>
        <taxon>Bacteria</taxon>
        <taxon>Pseudomonadati</taxon>
        <taxon>Pseudomonadota</taxon>
        <taxon>Betaproteobacteria</taxon>
        <taxon>Burkholderiales</taxon>
        <taxon>Comamonadaceae</taxon>
        <taxon>Acidovorax</taxon>
    </lineage>
</organism>
<gene>
    <name evidence="2" type="ORF">J2W88_000376</name>
    <name evidence="3" type="ORF">J2W93_000377</name>
</gene>
<evidence type="ECO:0000313" key="5">
    <source>
        <dbReference type="Proteomes" id="UP001253458"/>
    </source>
</evidence>
<sequence>MRRARERNSTPLWITLGTFLAQPGSYPHKTPPPESCCRRAPHLARAAPHTLQRRKCASTLKKKRLSTQTGVLYYYCYLYIKPLKNNQNPQSGHLSTAGDRSIGRLDNLTDRRLMPEWGSNGSACAVLSGESLTPLEAAKRSCWWGAMLPPPGAPHSPSARGDGAVPPASPEPLQPRRRSMVSTHLLSINEHSGQEAVALPFVLGPFPATDARGA</sequence>
<evidence type="ECO:0000313" key="3">
    <source>
        <dbReference type="EMBL" id="MDR6835556.1"/>
    </source>
</evidence>
<keyword evidence="4" id="KW-1185">Reference proteome</keyword>
<dbReference type="EMBL" id="JAVDTL010000001">
    <property type="protein sequence ID" value="MDR6765118.1"/>
    <property type="molecule type" value="Genomic_DNA"/>
</dbReference>
<reference evidence="2 4" key="1">
    <citation type="submission" date="2023-07" db="EMBL/GenBank/DDBJ databases">
        <title>Sorghum-associated microbial communities from plants grown in Nebraska, USA.</title>
        <authorList>
            <person name="Schachtman D."/>
        </authorList>
    </citation>
    <scope>NUCLEOTIDE SEQUENCE</scope>
    <source>
        <strain evidence="3 4">BE105</strain>
        <strain evidence="2">BE69</strain>
    </source>
</reference>
<dbReference type="Proteomes" id="UP001249076">
    <property type="component" value="Unassembled WGS sequence"/>
</dbReference>